<dbReference type="InterPro" id="IPR001279">
    <property type="entry name" value="Metallo-B-lactamas"/>
</dbReference>
<name>A0A2Z5PMN8_METMI</name>
<dbReference type="PANTHER" id="PTHR43717:SF1">
    <property type="entry name" value="ANAEROBIC NITRIC OXIDE REDUCTASE FLAVORUBREDOXIN"/>
    <property type="match status" value="1"/>
</dbReference>
<dbReference type="AlphaFoldDB" id="A0A2Z5PMN8"/>
<dbReference type="KEGG" id="mmao:MMOS7_12700"/>
<dbReference type="InterPro" id="IPR045761">
    <property type="entry name" value="ODP_dom"/>
</dbReference>
<dbReference type="Pfam" id="PF00258">
    <property type="entry name" value="Flavodoxin_1"/>
    <property type="match status" value="1"/>
</dbReference>
<dbReference type="Pfam" id="PF19583">
    <property type="entry name" value="ODP"/>
    <property type="match status" value="1"/>
</dbReference>
<gene>
    <name evidence="2" type="primary">fprA</name>
    <name evidence="2" type="ORF">MMOS7_12700</name>
</gene>
<proteinExistence type="predicted"/>
<dbReference type="CDD" id="cd07709">
    <property type="entry name" value="flavodiiron_proteins_MBL-fold"/>
    <property type="match status" value="1"/>
</dbReference>
<dbReference type="GO" id="GO:0046872">
    <property type="term" value="F:metal ion binding"/>
    <property type="evidence" value="ECO:0007669"/>
    <property type="project" value="InterPro"/>
</dbReference>
<dbReference type="InterPro" id="IPR016440">
    <property type="entry name" value="Rubredoxin-O_OxRdtase"/>
</dbReference>
<dbReference type="PROSITE" id="PS50902">
    <property type="entry name" value="FLAVODOXIN_LIKE"/>
    <property type="match status" value="1"/>
</dbReference>
<accession>A0A2Z5PMN8</accession>
<dbReference type="SUPFAM" id="SSF52218">
    <property type="entry name" value="Flavoproteins"/>
    <property type="match status" value="1"/>
</dbReference>
<dbReference type="Gene3D" id="3.40.50.360">
    <property type="match status" value="1"/>
</dbReference>
<evidence type="ECO:0000313" key="2">
    <source>
        <dbReference type="EMBL" id="BAP63356.1"/>
    </source>
</evidence>
<protein>
    <submittedName>
        <fullName evidence="2">Type A flavoprotein</fullName>
    </submittedName>
</protein>
<evidence type="ECO:0000313" key="3">
    <source>
        <dbReference type="Proteomes" id="UP000263689"/>
    </source>
</evidence>
<reference evidence="2 3" key="1">
    <citation type="submission" date="2009-06" db="EMBL/GenBank/DDBJ databases">
        <title>Molecular Evidence for Microbiologically Influenced Corrosion from genome of Methanogen.</title>
        <authorList>
            <person name="Ito N."/>
            <person name="Tsurumaru H."/>
            <person name="Shimizu A."/>
            <person name="Harada T."/>
            <person name="Hosoyama A."/>
            <person name="Horikawa H."/>
            <person name="Wakai S."/>
            <person name="Sasaki K."/>
            <person name="Nishijima K."/>
            <person name="Ataku H."/>
            <person name="Yamazaki J."/>
            <person name="Mise M."/>
            <person name="Yamazaki S."/>
            <person name="Tanikawa S."/>
            <person name="Harayama S."/>
            <person name="Fujita N."/>
        </authorList>
    </citation>
    <scope>NUCLEOTIDE SEQUENCE [LARGE SCALE GENOMIC DNA]</scope>
    <source>
        <strain evidence="3">OS7 ( NBRC 103642)</strain>
    </source>
</reference>
<dbReference type="RefSeq" id="WP_119721104.1">
    <property type="nucleotide sequence ID" value="NZ_AP011528.1"/>
</dbReference>
<dbReference type="InterPro" id="IPR029039">
    <property type="entry name" value="Flavoprotein-like_sf"/>
</dbReference>
<dbReference type="EMBL" id="AP011528">
    <property type="protein sequence ID" value="BAP63356.1"/>
    <property type="molecule type" value="Genomic_DNA"/>
</dbReference>
<sequence>MAVTLKEGVYWVGAIDWNIREFHGYETKDGSSYNSYLIKDEKIVLIDTVKKYLFDEFYGRIKKVVDPEKIDYIVVNHVEMDHSSSLEKIMEISKAKIITNQKAKEHLELHYNTKDWEYIIVDSGDSVNIGKRNLTFVKTPMLHWPDNMVTYSPEDKILFSNDAFGQHIASSERFDFEIDYTLDSAKEYFANILLPYRTLIPNAVKTVDTLETDLICPSHGIIWKENISKIKEKYLEFASNNVINKAVIVYDTMYSSTEKIGLAIAEGLIESGVEVKVFKISKTPVSKIIAEILDAKYVLVGSPTLNINLYPEVARFLKYMEGLKPNKKIAATFGSYGWAESATKHIKNTFDILSFDTVDDECLTCRFVPNEEHLKKCQEFGKKLAKM</sequence>
<dbReference type="PIRSF" id="PIRSF005243">
    <property type="entry name" value="ROO"/>
    <property type="match status" value="1"/>
</dbReference>
<dbReference type="InterPro" id="IPR008254">
    <property type="entry name" value="Flavodoxin/NO_synth"/>
</dbReference>
<evidence type="ECO:0000259" key="1">
    <source>
        <dbReference type="PROSITE" id="PS50902"/>
    </source>
</evidence>
<organism evidence="2 3">
    <name type="scientific">Methanococcus maripaludis OS7</name>
    <dbReference type="NCBI Taxonomy" id="637915"/>
    <lineage>
        <taxon>Archaea</taxon>
        <taxon>Methanobacteriati</taxon>
        <taxon>Methanobacteriota</taxon>
        <taxon>Methanomada group</taxon>
        <taxon>Methanococci</taxon>
        <taxon>Methanococcales</taxon>
        <taxon>Methanococcaceae</taxon>
        <taxon>Methanococcus</taxon>
    </lineage>
</organism>
<dbReference type="Gene3D" id="3.60.15.10">
    <property type="entry name" value="Ribonuclease Z/Hydroxyacylglutathione hydrolase-like"/>
    <property type="match status" value="1"/>
</dbReference>
<dbReference type="SUPFAM" id="SSF56281">
    <property type="entry name" value="Metallo-hydrolase/oxidoreductase"/>
    <property type="match status" value="1"/>
</dbReference>
<dbReference type="GO" id="GO:0010181">
    <property type="term" value="F:FMN binding"/>
    <property type="evidence" value="ECO:0007669"/>
    <property type="project" value="InterPro"/>
</dbReference>
<dbReference type="GO" id="GO:0016491">
    <property type="term" value="F:oxidoreductase activity"/>
    <property type="evidence" value="ECO:0007669"/>
    <property type="project" value="InterPro"/>
</dbReference>
<feature type="domain" description="Flavodoxin-like" evidence="1">
    <location>
        <begin position="246"/>
        <end position="385"/>
    </location>
</feature>
<dbReference type="PANTHER" id="PTHR43717">
    <property type="entry name" value="ANAEROBIC NITRIC OXIDE REDUCTASE FLAVORUBREDOXIN"/>
    <property type="match status" value="1"/>
</dbReference>
<dbReference type="GO" id="GO:0009055">
    <property type="term" value="F:electron transfer activity"/>
    <property type="evidence" value="ECO:0007669"/>
    <property type="project" value="InterPro"/>
</dbReference>
<dbReference type="InterPro" id="IPR036866">
    <property type="entry name" value="RibonucZ/Hydroxyglut_hydro"/>
</dbReference>
<dbReference type="SMART" id="SM00849">
    <property type="entry name" value="Lactamase_B"/>
    <property type="match status" value="1"/>
</dbReference>
<dbReference type="GeneID" id="37875753"/>
<dbReference type="Proteomes" id="UP000263689">
    <property type="component" value="Chromosome"/>
</dbReference>